<dbReference type="Pfam" id="PF14307">
    <property type="entry name" value="Glyco_tran_WbsX"/>
    <property type="match status" value="1"/>
</dbReference>
<reference evidence="1 2" key="1">
    <citation type="submission" date="2016-10" db="EMBL/GenBank/DDBJ databases">
        <authorList>
            <person name="de Groot N.N."/>
        </authorList>
    </citation>
    <scope>NUCLEOTIDE SEQUENCE [LARGE SCALE GENOMIC DNA]</scope>
    <source>
        <strain evidence="1 2">DSM 9179</strain>
    </source>
</reference>
<dbReference type="STRING" id="99656.SAMN05421659_11853"/>
<proteinExistence type="predicted"/>
<dbReference type="GO" id="GO:0016740">
    <property type="term" value="F:transferase activity"/>
    <property type="evidence" value="ECO:0007669"/>
    <property type="project" value="UniProtKB-KW"/>
</dbReference>
<protein>
    <submittedName>
        <fullName evidence="1">Glycosyltransferase WbsX</fullName>
    </submittedName>
</protein>
<gene>
    <name evidence="1" type="ORF">SAMN05421659_11853</name>
</gene>
<name>A0A1I0RLQ0_9FIRM</name>
<dbReference type="OrthoDB" id="9816424at2"/>
<evidence type="ECO:0000313" key="2">
    <source>
        <dbReference type="Proteomes" id="UP000199701"/>
    </source>
</evidence>
<dbReference type="RefSeq" id="WP_092456926.1">
    <property type="nucleotide sequence ID" value="NZ_FOJI01000018.1"/>
</dbReference>
<accession>A0A1I0RLQ0</accession>
<dbReference type="EMBL" id="FOJI01000018">
    <property type="protein sequence ID" value="SEW41996.1"/>
    <property type="molecule type" value="Genomic_DNA"/>
</dbReference>
<sequence length="380" mass="45118">MLQNKKIIAFYLPQFHSIPENDEAYGKGFTEWTNTKKAEPLFDGHYQPKTPYGEDYYCILDDGVMEKQAKLAKENGIYGFCYYHYWFKNGKKILEKPLENMLKNPNIDIPFCMCWANENWTKRWDGGNNEVIVAQDYGDMKDLDDHIQYLCQFFKDDRYIKEDEMPILLIYKPELIPNLKKVIKRIRKKVVENGFPGIKLIVQFPTFFLEGAKLNLFDNYIQFEPIFIHLELVDRERKKYKKKIKRIMLTIGFDKLLRKIQNSKLVGNMQSARKLTHRLYDNDWDDILNYKIKDKRLIAGAFVDWDNTSRNICGVVYEGSTPDKFGKNMKRLINKVDKEYSNEFIYVNAWNEWAEGAYLEPDEKYGYAYLEALKIALEDD</sequence>
<evidence type="ECO:0000313" key="1">
    <source>
        <dbReference type="EMBL" id="SEW41996.1"/>
    </source>
</evidence>
<dbReference type="InterPro" id="IPR032719">
    <property type="entry name" value="WbsX"/>
</dbReference>
<keyword evidence="2" id="KW-1185">Reference proteome</keyword>
<keyword evidence="1" id="KW-0808">Transferase</keyword>
<dbReference type="Gene3D" id="3.20.20.80">
    <property type="entry name" value="Glycosidases"/>
    <property type="match status" value="1"/>
</dbReference>
<dbReference type="PANTHER" id="PTHR41244:SF1">
    <property type="entry name" value="GLYCOSYLTRANSFERASE"/>
    <property type="match status" value="1"/>
</dbReference>
<dbReference type="AlphaFoldDB" id="A0A1I0RLQ0"/>
<dbReference type="PANTHER" id="PTHR41244">
    <property type="entry name" value="RHAMNAN SYNTHESIS F"/>
    <property type="match status" value="1"/>
</dbReference>
<organism evidence="1 2">
    <name type="scientific">[Clostridium] fimetarium</name>
    <dbReference type="NCBI Taxonomy" id="99656"/>
    <lineage>
        <taxon>Bacteria</taxon>
        <taxon>Bacillati</taxon>
        <taxon>Bacillota</taxon>
        <taxon>Clostridia</taxon>
        <taxon>Lachnospirales</taxon>
        <taxon>Lachnospiraceae</taxon>
    </lineage>
</organism>
<dbReference type="CDD" id="cd11579">
    <property type="entry name" value="Glyco_tran_WbsX"/>
    <property type="match status" value="1"/>
</dbReference>
<dbReference type="Proteomes" id="UP000199701">
    <property type="component" value="Unassembled WGS sequence"/>
</dbReference>